<proteinExistence type="predicted"/>
<protein>
    <submittedName>
        <fullName evidence="4">Ribonuclease BN (tRNA processing enzyme)</fullName>
    </submittedName>
</protein>
<reference evidence="4 5" key="1">
    <citation type="submission" date="2023-07" db="EMBL/GenBank/DDBJ databases">
        <title>Sorghum-associated microbial communities from plants grown in Nebraska, USA.</title>
        <authorList>
            <person name="Schachtman D."/>
        </authorList>
    </citation>
    <scope>NUCLEOTIDE SEQUENCE [LARGE SCALE GENOMIC DNA]</scope>
    <source>
        <strain evidence="4 5">DS1001</strain>
    </source>
</reference>
<organism evidence="4 5">
    <name type="scientific">Pseudarthrobacter niigatensis</name>
    <dbReference type="NCBI Taxonomy" id="369935"/>
    <lineage>
        <taxon>Bacteria</taxon>
        <taxon>Bacillati</taxon>
        <taxon>Actinomycetota</taxon>
        <taxon>Actinomycetes</taxon>
        <taxon>Micrococcales</taxon>
        <taxon>Micrococcaceae</taxon>
        <taxon>Pseudarthrobacter</taxon>
    </lineage>
</organism>
<dbReference type="InterPro" id="IPR036866">
    <property type="entry name" value="RibonucZ/Hydroxyglut_hydro"/>
</dbReference>
<keyword evidence="1" id="KW-0540">Nuclease</keyword>
<name>A0AAJ1SWJ1_9MICC</name>
<gene>
    <name evidence="4" type="ORF">J2T23_001680</name>
</gene>
<keyword evidence="1" id="KW-0255">Endonuclease</keyword>
<dbReference type="PANTHER" id="PTHR46018">
    <property type="entry name" value="ZINC PHOSPHODIESTERASE ELAC PROTEIN 1"/>
    <property type="match status" value="1"/>
</dbReference>
<dbReference type="Proteomes" id="UP001239267">
    <property type="component" value="Unassembled WGS sequence"/>
</dbReference>
<dbReference type="RefSeq" id="WP_307358851.1">
    <property type="nucleotide sequence ID" value="NZ_JAUSTB010000004.1"/>
</dbReference>
<dbReference type="EMBL" id="JAUSTB010000004">
    <property type="protein sequence ID" value="MDQ0145788.1"/>
    <property type="molecule type" value="Genomic_DNA"/>
</dbReference>
<dbReference type="Pfam" id="PF12706">
    <property type="entry name" value="Lactamase_B_2"/>
    <property type="match status" value="1"/>
</dbReference>
<dbReference type="InterPro" id="IPR044094">
    <property type="entry name" value="AtsA-like_MBL-fold"/>
</dbReference>
<dbReference type="SUPFAM" id="SSF56281">
    <property type="entry name" value="Metallo-hydrolase/oxidoreductase"/>
    <property type="match status" value="1"/>
</dbReference>
<keyword evidence="5" id="KW-1185">Reference proteome</keyword>
<dbReference type="AlphaFoldDB" id="A0AAJ1SWJ1"/>
<feature type="domain" description="Metallo-beta-lactamase" evidence="3">
    <location>
        <begin position="31"/>
        <end position="245"/>
    </location>
</feature>
<evidence type="ECO:0000313" key="4">
    <source>
        <dbReference type="EMBL" id="MDQ0145788.1"/>
    </source>
</evidence>
<dbReference type="InterPro" id="IPR001279">
    <property type="entry name" value="Metallo-B-lactamas"/>
</dbReference>
<dbReference type="PANTHER" id="PTHR46018:SF2">
    <property type="entry name" value="ZINC PHOSPHODIESTERASE ELAC PROTEIN 1"/>
    <property type="match status" value="1"/>
</dbReference>
<dbReference type="GO" id="GO:0042781">
    <property type="term" value="F:3'-tRNA processing endoribonuclease activity"/>
    <property type="evidence" value="ECO:0007669"/>
    <property type="project" value="TreeGrafter"/>
</dbReference>
<dbReference type="SMART" id="SM00849">
    <property type="entry name" value="Lactamase_B"/>
    <property type="match status" value="1"/>
</dbReference>
<comment type="caution">
    <text evidence="4">The sequence shown here is derived from an EMBL/GenBank/DDBJ whole genome shotgun (WGS) entry which is preliminary data.</text>
</comment>
<evidence type="ECO:0000256" key="2">
    <source>
        <dbReference type="ARBA" id="ARBA00022801"/>
    </source>
</evidence>
<dbReference type="Gene3D" id="3.60.15.10">
    <property type="entry name" value="Ribonuclease Z/Hydroxyacylglutathione hydrolase-like"/>
    <property type="match status" value="2"/>
</dbReference>
<dbReference type="CDD" id="cd07719">
    <property type="entry name" value="arylsulfatase_AtsA-like_MBL-fold"/>
    <property type="match status" value="1"/>
</dbReference>
<evidence type="ECO:0000313" key="5">
    <source>
        <dbReference type="Proteomes" id="UP001239267"/>
    </source>
</evidence>
<keyword evidence="2" id="KW-0378">Hydrolase</keyword>
<accession>A0AAJ1SWJ1</accession>
<evidence type="ECO:0000256" key="1">
    <source>
        <dbReference type="ARBA" id="ARBA00022759"/>
    </source>
</evidence>
<evidence type="ECO:0000259" key="3">
    <source>
        <dbReference type="SMART" id="SM00849"/>
    </source>
</evidence>
<sequence length="306" mass="32308">MTEQLQWPAGSSDRIVMLGVNGGPVVGPDEAKPALALVVNDAVYLVDCGLDTPRQLVRAGLGFAGIRNVFITHHHLDHTSGLPGLLLHGWTARPPLPPVDIWGPPGTKQKATNLLAGFGDEIALFESGGGFGAFMAPDGHDIEVPPDRAVVPVMEDANVRVDATRVFHGPEVANAYAYRFTVKGTGKVVVFSGDTAAHDANLAAIAKGCDVLVHETQDNSAIERIAAELPFPRGEELKKHLFEAHSSVLDLPAVALAAQAKKLVFSHYTPVAQPPSTWLALAVPAAEAVGYEGEIFAPNALDVIPL</sequence>